<dbReference type="PRINTS" id="PR00738">
    <property type="entry name" value="GLHYDRLASE20"/>
</dbReference>
<protein>
    <recommendedName>
        <fullName evidence="3">beta-N-acetylhexosaminidase</fullName>
        <ecNumber evidence="3">3.2.1.52</ecNumber>
    </recommendedName>
    <alternativeName>
        <fullName evidence="5">Beta-N-acetylhexosaminidase</fullName>
    </alternativeName>
</protein>
<evidence type="ECO:0000256" key="2">
    <source>
        <dbReference type="ARBA" id="ARBA00006285"/>
    </source>
</evidence>
<dbReference type="RefSeq" id="WP_089344054.1">
    <property type="nucleotide sequence ID" value="NZ_CP067132.1"/>
</dbReference>
<evidence type="ECO:0000313" key="8">
    <source>
        <dbReference type="EMBL" id="SNT73613.1"/>
    </source>
</evidence>
<organism evidence="8 9">
    <name type="scientific">Paracoccus seriniphilus</name>
    <dbReference type="NCBI Taxonomy" id="184748"/>
    <lineage>
        <taxon>Bacteria</taxon>
        <taxon>Pseudomonadati</taxon>
        <taxon>Pseudomonadota</taxon>
        <taxon>Alphaproteobacteria</taxon>
        <taxon>Rhodobacterales</taxon>
        <taxon>Paracoccaceae</taxon>
        <taxon>Paracoccus</taxon>
    </lineage>
</organism>
<dbReference type="GO" id="GO:0004563">
    <property type="term" value="F:beta-N-acetylhexosaminidase activity"/>
    <property type="evidence" value="ECO:0007669"/>
    <property type="project" value="UniProtKB-EC"/>
</dbReference>
<keyword evidence="9" id="KW-1185">Reference proteome</keyword>
<evidence type="ECO:0000256" key="5">
    <source>
        <dbReference type="ARBA" id="ARBA00030512"/>
    </source>
</evidence>
<feature type="active site" description="Proton donor" evidence="6">
    <location>
        <position position="441"/>
    </location>
</feature>
<accession>A0A239PUB5</accession>
<dbReference type="Proteomes" id="UP000198307">
    <property type="component" value="Unassembled WGS sequence"/>
</dbReference>
<dbReference type="Pfam" id="PF00728">
    <property type="entry name" value="Glyco_hydro_20"/>
    <property type="match status" value="1"/>
</dbReference>
<dbReference type="PANTHER" id="PTHR22600">
    <property type="entry name" value="BETA-HEXOSAMINIDASE"/>
    <property type="match status" value="1"/>
</dbReference>
<dbReference type="InterPro" id="IPR015883">
    <property type="entry name" value="Glyco_hydro_20_cat"/>
</dbReference>
<dbReference type="InterPro" id="IPR025705">
    <property type="entry name" value="Beta_hexosaminidase_sua/sub"/>
</dbReference>
<dbReference type="PANTHER" id="PTHR22600:SF57">
    <property type="entry name" value="BETA-N-ACETYLHEXOSAMINIDASE"/>
    <property type="match status" value="1"/>
</dbReference>
<evidence type="ECO:0000259" key="7">
    <source>
        <dbReference type="Pfam" id="PF00728"/>
    </source>
</evidence>
<dbReference type="GO" id="GO:0030203">
    <property type="term" value="P:glycosaminoglycan metabolic process"/>
    <property type="evidence" value="ECO:0007669"/>
    <property type="project" value="TreeGrafter"/>
</dbReference>
<name>A0A239PUB5_9RHOB</name>
<keyword evidence="4" id="KW-0378">Hydrolase</keyword>
<dbReference type="GO" id="GO:0016020">
    <property type="term" value="C:membrane"/>
    <property type="evidence" value="ECO:0007669"/>
    <property type="project" value="TreeGrafter"/>
</dbReference>
<dbReference type="Gene3D" id="3.30.379.10">
    <property type="entry name" value="Chitobiase/beta-hexosaminidase domain 2-like"/>
    <property type="match status" value="1"/>
</dbReference>
<evidence type="ECO:0000256" key="4">
    <source>
        <dbReference type="ARBA" id="ARBA00022801"/>
    </source>
</evidence>
<gene>
    <name evidence="8" type="ORF">SAMN05444959_105115</name>
</gene>
<dbReference type="EMBL" id="FZQB01000005">
    <property type="protein sequence ID" value="SNT73613.1"/>
    <property type="molecule type" value="Genomic_DNA"/>
</dbReference>
<proteinExistence type="inferred from homology"/>
<dbReference type="EC" id="3.2.1.52" evidence="3"/>
<sequence>MSLHLTQSWSSAPHGTKGSFHFRLGNLGTTPVNVARFCYTSLGRIDETSVVTGGKVARNFGSYVEIIPDRAILPALGVWELRLSGLIYGAANRSQGIITAWVETDSGDILTVTIEDLLTEDVLPRGAGKIWPEGHAESPLGLLPWPAEARIDGWCEILPRLYPTPTSDPRPFLQVARLHARLFPTAPTVMGLQPATGGTAVELRQDDTIPAEGYRLTFGDRIILTHGCDDGRRHGLIALAQMAHAAGTDPRYRFPASGEISDAPRFGWRGLMFDVARNFFPVSVNLRLMDIMAWLRMNRLHWHLTDDEGWRIPSKAYPELGTIGATRARGAPMPPQYGDGPNGQSGAYSANDIATVLKHGRDLGIFVMPEVEMPGHAASLLASVPGLRDPDEPECSYRSVQGFTNNALNPGIAKSYEVAETLLDEARALFPGDIIHVGADEVDISAWAQSPAAQDFARKHGLTTTHELQAHFLRHVQAHLKAKGRRIGVWDEAAEGGGIAADSAVMFAWRTKEKTAELIEKGYDVVATPGQAYYLDMVESEGWDARGISWAGVSTPEASYAHEVSDGLPDGPGRLLGVQAAIWCEYLHDVERINAIAFPRLAAVAESAWTPPAEKSAPRFFALSRLVPQL</sequence>
<evidence type="ECO:0000256" key="1">
    <source>
        <dbReference type="ARBA" id="ARBA00001231"/>
    </source>
</evidence>
<comment type="catalytic activity">
    <reaction evidence="1">
        <text>Hydrolysis of terminal non-reducing N-acetyl-D-hexosamine residues in N-acetyl-beta-D-hexosaminides.</text>
        <dbReference type="EC" id="3.2.1.52"/>
    </reaction>
</comment>
<dbReference type="SUPFAM" id="SSF55545">
    <property type="entry name" value="beta-N-acetylhexosaminidase-like domain"/>
    <property type="match status" value="1"/>
</dbReference>
<evidence type="ECO:0000256" key="3">
    <source>
        <dbReference type="ARBA" id="ARBA00012663"/>
    </source>
</evidence>
<dbReference type="Gene3D" id="3.20.20.80">
    <property type="entry name" value="Glycosidases"/>
    <property type="match status" value="1"/>
</dbReference>
<evidence type="ECO:0000256" key="6">
    <source>
        <dbReference type="PIRSR" id="PIRSR625705-1"/>
    </source>
</evidence>
<dbReference type="InterPro" id="IPR029018">
    <property type="entry name" value="Hex-like_dom2"/>
</dbReference>
<dbReference type="SUPFAM" id="SSF51445">
    <property type="entry name" value="(Trans)glycosidases"/>
    <property type="match status" value="1"/>
</dbReference>
<feature type="domain" description="Glycoside hydrolase family 20 catalytic" evidence="7">
    <location>
        <begin position="266"/>
        <end position="611"/>
    </location>
</feature>
<dbReference type="InterPro" id="IPR017853">
    <property type="entry name" value="GH"/>
</dbReference>
<dbReference type="GO" id="GO:0005975">
    <property type="term" value="P:carbohydrate metabolic process"/>
    <property type="evidence" value="ECO:0007669"/>
    <property type="project" value="InterPro"/>
</dbReference>
<dbReference type="CDD" id="cd06563">
    <property type="entry name" value="GH20_chitobiase-like"/>
    <property type="match status" value="1"/>
</dbReference>
<reference evidence="8 9" key="1">
    <citation type="submission" date="2017-07" db="EMBL/GenBank/DDBJ databases">
        <authorList>
            <person name="Sun Z.S."/>
            <person name="Albrecht U."/>
            <person name="Echele G."/>
            <person name="Lee C.C."/>
        </authorList>
    </citation>
    <scope>NUCLEOTIDE SEQUENCE [LARGE SCALE GENOMIC DNA]</scope>
    <source>
        <strain evidence="8 9">DSM 14827</strain>
    </source>
</reference>
<dbReference type="OrthoDB" id="9763537at2"/>
<dbReference type="AlphaFoldDB" id="A0A239PUB5"/>
<evidence type="ECO:0000313" key="9">
    <source>
        <dbReference type="Proteomes" id="UP000198307"/>
    </source>
</evidence>
<comment type="similarity">
    <text evidence="2">Belongs to the glycosyl hydrolase 20 family.</text>
</comment>